<comment type="caution">
    <text evidence="2">The sequence shown here is derived from an EMBL/GenBank/DDBJ whole genome shotgun (WGS) entry which is preliminary data.</text>
</comment>
<name>A0A5C7BJ39_9FLAO</name>
<evidence type="ECO:0000313" key="2">
    <source>
        <dbReference type="EMBL" id="TXE19130.1"/>
    </source>
</evidence>
<organism evidence="2 3">
    <name type="scientific">Psychroserpens burtonensis</name>
    <dbReference type="NCBI Taxonomy" id="49278"/>
    <lineage>
        <taxon>Bacteria</taxon>
        <taxon>Pseudomonadati</taxon>
        <taxon>Bacteroidota</taxon>
        <taxon>Flavobacteriia</taxon>
        <taxon>Flavobacteriales</taxon>
        <taxon>Flavobacteriaceae</taxon>
        <taxon>Psychroserpens</taxon>
    </lineage>
</organism>
<protein>
    <submittedName>
        <fullName evidence="2">DUF2807 domain-containing protein</fullName>
    </submittedName>
</protein>
<dbReference type="Gene3D" id="2.160.20.120">
    <property type="match status" value="1"/>
</dbReference>
<dbReference type="STRING" id="1123037.GCA_000425305_00043"/>
<dbReference type="Pfam" id="PF10988">
    <property type="entry name" value="DUF2807"/>
    <property type="match status" value="1"/>
</dbReference>
<evidence type="ECO:0000313" key="3">
    <source>
        <dbReference type="Proteomes" id="UP000321938"/>
    </source>
</evidence>
<gene>
    <name evidence="2" type="ORF">ES692_04555</name>
</gene>
<dbReference type="InterPro" id="IPR021255">
    <property type="entry name" value="DUF2807"/>
</dbReference>
<dbReference type="EMBL" id="VOSB01000005">
    <property type="protein sequence ID" value="TXE19130.1"/>
    <property type="molecule type" value="Genomic_DNA"/>
</dbReference>
<keyword evidence="3" id="KW-1185">Reference proteome</keyword>
<dbReference type="AlphaFoldDB" id="A0A5C7BJ39"/>
<feature type="domain" description="Putative auto-transporter adhesin head GIN" evidence="1">
    <location>
        <begin position="28"/>
        <end position="207"/>
    </location>
</feature>
<dbReference type="Proteomes" id="UP000321938">
    <property type="component" value="Unassembled WGS sequence"/>
</dbReference>
<dbReference type="OrthoDB" id="704821at2"/>
<accession>A0A5C7BJ39</accession>
<proteinExistence type="predicted"/>
<reference evidence="2 3" key="1">
    <citation type="submission" date="2019-08" db="EMBL/GenBank/DDBJ databases">
        <title>Genome of Psychroserpens burtonensis ACAM 167.</title>
        <authorList>
            <person name="Bowman J.P."/>
        </authorList>
    </citation>
    <scope>NUCLEOTIDE SEQUENCE [LARGE SCALE GENOMIC DNA]</scope>
    <source>
        <strain evidence="2 3">ACAM 167</strain>
    </source>
</reference>
<sequence length="224" mass="24508">MKIFITATFLFITTLLTAQNPKEIGVGEFNEVKVYDLIVVNLIKSNEAKVVITGDDIEDVELINKDGKLKIRMKFDKTFNGTNTFVSVYYTSIDIIDGNEGAFITSNELIEQNQIELRAQEGAQLKIGLDVDQVNIKAVSGGIIETRGKAISQNITLNTGGIYEGKSFETQNTTVNIRAAGEADVNASKMVDAKVIAGGDVYIYGNPEHVKQKTTLGGRIKRVN</sequence>
<evidence type="ECO:0000259" key="1">
    <source>
        <dbReference type="Pfam" id="PF10988"/>
    </source>
</evidence>
<dbReference type="RefSeq" id="WP_147231230.1">
    <property type="nucleotide sequence ID" value="NZ_VOSB01000005.1"/>
</dbReference>